<keyword evidence="7" id="KW-1185">Reference proteome</keyword>
<dbReference type="PANTHER" id="PTHR33164:SF57">
    <property type="entry name" value="MARR-FAMILY TRANSCRIPTIONAL REGULATOR"/>
    <property type="match status" value="1"/>
</dbReference>
<evidence type="ECO:0000256" key="4">
    <source>
        <dbReference type="SAM" id="MobiDB-lite"/>
    </source>
</evidence>
<dbReference type="InterPro" id="IPR039422">
    <property type="entry name" value="MarR/SlyA-like"/>
</dbReference>
<accession>A0A318S2Y7</accession>
<feature type="compositionally biased region" description="Polar residues" evidence="4">
    <location>
        <begin position="167"/>
        <end position="177"/>
    </location>
</feature>
<evidence type="ECO:0000256" key="1">
    <source>
        <dbReference type="ARBA" id="ARBA00023015"/>
    </source>
</evidence>
<dbReference type="SUPFAM" id="SSF46785">
    <property type="entry name" value="Winged helix' DNA-binding domain"/>
    <property type="match status" value="1"/>
</dbReference>
<evidence type="ECO:0000256" key="3">
    <source>
        <dbReference type="ARBA" id="ARBA00023163"/>
    </source>
</evidence>
<dbReference type="InterPro" id="IPR023187">
    <property type="entry name" value="Tscrpt_reg_MarR-type_CS"/>
</dbReference>
<keyword evidence="1" id="KW-0805">Transcription regulation</keyword>
<keyword evidence="2 6" id="KW-0238">DNA-binding</keyword>
<dbReference type="GO" id="GO:0003700">
    <property type="term" value="F:DNA-binding transcription factor activity"/>
    <property type="evidence" value="ECO:0007669"/>
    <property type="project" value="InterPro"/>
</dbReference>
<name>A0A318S2Y7_9DEIO</name>
<organism evidence="6 7">
    <name type="scientific">Deinococcus yavapaiensis KR-236</name>
    <dbReference type="NCBI Taxonomy" id="694435"/>
    <lineage>
        <taxon>Bacteria</taxon>
        <taxon>Thermotogati</taxon>
        <taxon>Deinococcota</taxon>
        <taxon>Deinococci</taxon>
        <taxon>Deinococcales</taxon>
        <taxon>Deinococcaceae</taxon>
        <taxon>Deinococcus</taxon>
    </lineage>
</organism>
<dbReference type="GO" id="GO:0003677">
    <property type="term" value="F:DNA binding"/>
    <property type="evidence" value="ECO:0007669"/>
    <property type="project" value="UniProtKB-KW"/>
</dbReference>
<comment type="caution">
    <text evidence="6">The sequence shown here is derived from an EMBL/GenBank/DDBJ whole genome shotgun (WGS) entry which is preliminary data.</text>
</comment>
<evidence type="ECO:0000313" key="7">
    <source>
        <dbReference type="Proteomes" id="UP000248326"/>
    </source>
</evidence>
<dbReference type="InterPro" id="IPR000835">
    <property type="entry name" value="HTH_MarR-typ"/>
</dbReference>
<gene>
    <name evidence="6" type="ORF">DES52_11874</name>
</gene>
<proteinExistence type="predicted"/>
<protein>
    <submittedName>
        <fullName evidence="6">DNA-binding MarR family transcriptional regulator</fullName>
    </submittedName>
</protein>
<dbReference type="GO" id="GO:0006950">
    <property type="term" value="P:response to stress"/>
    <property type="evidence" value="ECO:0007669"/>
    <property type="project" value="TreeGrafter"/>
</dbReference>
<evidence type="ECO:0000313" key="6">
    <source>
        <dbReference type="EMBL" id="PYE50457.1"/>
    </source>
</evidence>
<dbReference type="OrthoDB" id="9799663at2"/>
<evidence type="ECO:0000259" key="5">
    <source>
        <dbReference type="PROSITE" id="PS50995"/>
    </source>
</evidence>
<dbReference type="PANTHER" id="PTHR33164">
    <property type="entry name" value="TRANSCRIPTIONAL REGULATOR, MARR FAMILY"/>
    <property type="match status" value="1"/>
</dbReference>
<dbReference type="CDD" id="cd00090">
    <property type="entry name" value="HTH_ARSR"/>
    <property type="match status" value="1"/>
</dbReference>
<feature type="domain" description="HTH marR-type" evidence="5">
    <location>
        <begin position="11"/>
        <end position="141"/>
    </location>
</feature>
<keyword evidence="3" id="KW-0804">Transcription</keyword>
<dbReference type="InterPro" id="IPR036388">
    <property type="entry name" value="WH-like_DNA-bd_sf"/>
</dbReference>
<dbReference type="InterPro" id="IPR011991">
    <property type="entry name" value="ArsR-like_HTH"/>
</dbReference>
<dbReference type="SMART" id="SM00347">
    <property type="entry name" value="HTH_MARR"/>
    <property type="match status" value="1"/>
</dbReference>
<sequence length="177" mass="19208">MGPHQAPKDLWTQFALSIFRVNGLIVQAGETITKSIGQSSARWQVLGSVHEPQTVADIARHLGLARQSVQRVADALEDEGLVVSSPHPTDKRTKFLSLTPQGRNVLSAIYSRQVLWSQRLLQRLDTDQVALVTSMLNSIGDIIHAETDLVFVDETDGKARTAPPATDASTTKKGSGT</sequence>
<dbReference type="PROSITE" id="PS01117">
    <property type="entry name" value="HTH_MARR_1"/>
    <property type="match status" value="1"/>
</dbReference>
<feature type="region of interest" description="Disordered" evidence="4">
    <location>
        <begin position="156"/>
        <end position="177"/>
    </location>
</feature>
<dbReference type="EMBL" id="QJSX01000018">
    <property type="protein sequence ID" value="PYE50457.1"/>
    <property type="molecule type" value="Genomic_DNA"/>
</dbReference>
<reference evidence="6 7" key="1">
    <citation type="submission" date="2018-06" db="EMBL/GenBank/DDBJ databases">
        <title>Genomic Encyclopedia of Type Strains, Phase IV (KMG-IV): sequencing the most valuable type-strain genomes for metagenomic binning, comparative biology and taxonomic classification.</title>
        <authorList>
            <person name="Goeker M."/>
        </authorList>
    </citation>
    <scope>NUCLEOTIDE SEQUENCE [LARGE SCALE GENOMIC DNA]</scope>
    <source>
        <strain evidence="6 7">DSM 18048</strain>
    </source>
</reference>
<dbReference type="AlphaFoldDB" id="A0A318S2Y7"/>
<dbReference type="Proteomes" id="UP000248326">
    <property type="component" value="Unassembled WGS sequence"/>
</dbReference>
<dbReference type="Gene3D" id="1.10.10.10">
    <property type="entry name" value="Winged helix-like DNA-binding domain superfamily/Winged helix DNA-binding domain"/>
    <property type="match status" value="1"/>
</dbReference>
<dbReference type="InterPro" id="IPR036390">
    <property type="entry name" value="WH_DNA-bd_sf"/>
</dbReference>
<dbReference type="PRINTS" id="PR00598">
    <property type="entry name" value="HTHMARR"/>
</dbReference>
<dbReference type="Pfam" id="PF12802">
    <property type="entry name" value="MarR_2"/>
    <property type="match status" value="1"/>
</dbReference>
<dbReference type="PROSITE" id="PS50995">
    <property type="entry name" value="HTH_MARR_2"/>
    <property type="match status" value="1"/>
</dbReference>
<evidence type="ECO:0000256" key="2">
    <source>
        <dbReference type="ARBA" id="ARBA00023125"/>
    </source>
</evidence>